<feature type="transmembrane region" description="Helical" evidence="1">
    <location>
        <begin position="461"/>
        <end position="479"/>
    </location>
</feature>
<reference evidence="3" key="1">
    <citation type="submission" date="2015-09" db="EMBL/GenBank/DDBJ databases">
        <authorList>
            <consortium name="Pathogen Informatics"/>
        </authorList>
    </citation>
    <scope>NUCLEOTIDE SEQUENCE [LARGE SCALE GENOMIC DNA]</scope>
    <source>
        <strain evidence="3">Lake Konstanz</strain>
    </source>
</reference>
<evidence type="ECO:0000313" key="2">
    <source>
        <dbReference type="EMBL" id="CUG83930.1"/>
    </source>
</evidence>
<dbReference type="InterPro" id="IPR017850">
    <property type="entry name" value="Alkaline_phosphatase_core_sf"/>
</dbReference>
<dbReference type="AlphaFoldDB" id="A0A0S4J8Y9"/>
<dbReference type="InterPro" id="IPR002591">
    <property type="entry name" value="Phosphodiest/P_Trfase"/>
</dbReference>
<feature type="transmembrane region" description="Helical" evidence="1">
    <location>
        <begin position="414"/>
        <end position="441"/>
    </location>
</feature>
<dbReference type="Proteomes" id="UP000051952">
    <property type="component" value="Unassembled WGS sequence"/>
</dbReference>
<protein>
    <submittedName>
        <fullName evidence="2">Phosphodiesterase-like protein, putative</fullName>
    </submittedName>
</protein>
<dbReference type="SUPFAM" id="SSF53649">
    <property type="entry name" value="Alkaline phosphatase-like"/>
    <property type="match status" value="1"/>
</dbReference>
<dbReference type="EMBL" id="CYKH01001106">
    <property type="protein sequence ID" value="CUG83930.1"/>
    <property type="molecule type" value="Genomic_DNA"/>
</dbReference>
<dbReference type="Pfam" id="PF01663">
    <property type="entry name" value="Phosphodiest"/>
    <property type="match status" value="1"/>
</dbReference>
<keyword evidence="1" id="KW-1133">Transmembrane helix</keyword>
<organism evidence="2 3">
    <name type="scientific">Bodo saltans</name>
    <name type="common">Flagellated protozoan</name>
    <dbReference type="NCBI Taxonomy" id="75058"/>
    <lineage>
        <taxon>Eukaryota</taxon>
        <taxon>Discoba</taxon>
        <taxon>Euglenozoa</taxon>
        <taxon>Kinetoplastea</taxon>
        <taxon>Metakinetoplastina</taxon>
        <taxon>Eubodonida</taxon>
        <taxon>Bodonidae</taxon>
        <taxon>Bodo</taxon>
    </lineage>
</organism>
<accession>A0A0S4J8Y9</accession>
<keyword evidence="3" id="KW-1185">Reference proteome</keyword>
<dbReference type="GO" id="GO:0006506">
    <property type="term" value="P:GPI anchor biosynthetic process"/>
    <property type="evidence" value="ECO:0007669"/>
    <property type="project" value="InterPro"/>
</dbReference>
<dbReference type="OrthoDB" id="272139at2759"/>
<gene>
    <name evidence="2" type="ORF">BSAL_87930</name>
</gene>
<dbReference type="Gene3D" id="3.40.720.10">
    <property type="entry name" value="Alkaline Phosphatase, subunit A"/>
    <property type="match status" value="1"/>
</dbReference>
<dbReference type="GO" id="GO:0051267">
    <property type="term" value="F:CP2 mannose-ethanolamine phosphotransferase activity"/>
    <property type="evidence" value="ECO:0007669"/>
    <property type="project" value="TreeGrafter"/>
</dbReference>
<dbReference type="GO" id="GO:0005789">
    <property type="term" value="C:endoplasmic reticulum membrane"/>
    <property type="evidence" value="ECO:0007669"/>
    <property type="project" value="TreeGrafter"/>
</dbReference>
<evidence type="ECO:0000256" key="1">
    <source>
        <dbReference type="SAM" id="Phobius"/>
    </source>
</evidence>
<feature type="transmembrane region" description="Helical" evidence="1">
    <location>
        <begin position="661"/>
        <end position="687"/>
    </location>
</feature>
<keyword evidence="1" id="KW-0812">Transmembrane</keyword>
<dbReference type="VEuPathDB" id="TriTrypDB:BSAL_87930"/>
<feature type="transmembrane region" description="Helical" evidence="1">
    <location>
        <begin position="6"/>
        <end position="23"/>
    </location>
</feature>
<dbReference type="PANTHER" id="PTHR23072">
    <property type="entry name" value="PHOSPHATIDYLINOSITOL GLYCAN-RELATED"/>
    <property type="match status" value="1"/>
</dbReference>
<dbReference type="InterPro" id="IPR039527">
    <property type="entry name" value="PIGG/GPI7"/>
</dbReference>
<name>A0A0S4J8Y9_BODSA</name>
<dbReference type="PANTHER" id="PTHR23072:SF0">
    <property type="entry name" value="GPI ETHANOLAMINE PHOSPHATE TRANSFERASE 2"/>
    <property type="match status" value="1"/>
</dbReference>
<feature type="transmembrane region" description="Helical" evidence="1">
    <location>
        <begin position="594"/>
        <end position="613"/>
    </location>
</feature>
<proteinExistence type="predicted"/>
<feature type="transmembrane region" description="Helical" evidence="1">
    <location>
        <begin position="699"/>
        <end position="720"/>
    </location>
</feature>
<feature type="transmembrane region" description="Helical" evidence="1">
    <location>
        <begin position="620"/>
        <end position="641"/>
    </location>
</feature>
<keyword evidence="1" id="KW-0472">Membrane</keyword>
<evidence type="ECO:0000313" key="3">
    <source>
        <dbReference type="Proteomes" id="UP000051952"/>
    </source>
</evidence>
<sequence>MRTVLGLLIVNIAMMWFGVLPLMDQRRDAGLRPRKATCPEVCGCANASAKDLVVLIDALRPDVWQNRSLFPSVAKLRDNSRIWERQFIASAPTVTLPRLEAIVSGREGSFLDIVRNFGQSTLNDGAALRCSDLRSQENVLHALSCVRGDAGSTSRNRKIAFYGDDTWLRMFPPTPDAENVFSEYHGVSSFDVHDSVTVDDEVTSRIRRQLSSFAEGTDEGTPNSVDLIWVHYLGYDHIGHVEDPAKSSRATSKLREMDSIVVTSLHQLCQLHQQSSVFVLSDHGMALGGGHGGSSAEERSVFLARLGCNILPDVALNLKAREDGALLEWPQVDVSQHLIRGLSRPTFSAGVASACPSMCVLPTSGGVLSPSFDEAVCGGTAVKWTEFLDEKAQQRAAPTVGEQPSESPMISTTILSIVTLTVLLIETVWFFTSLADAVVFAGSAMVVEFGIKLSSSFIEESLSLTWGLVAGGACLMIALPRVRSGRAQNTTMLLTSCMLLRIAAASLFPSGVKWKTFYASSDVSTWRWMTLCQWLHGAPNSTSSSVLKLLLDAGCSPVVVAAAVLLPQLLLRRAQHRSAALLLASLCTVPTSPLYFGALVLAMAAGFMLVRFARRQLSRVYFLVFVCWTGEVAFGALGRSILVSDVTFSHLAGGTVSSHSWMPMLAGGGLLLWMHAGRIALNTAVIWTVGNDKPLLDEICHGAVLYSTYALCCAWMVAIAMGDHLFYWSVFLPHLLMKCGQMVVDLLFWATTCR</sequence>